<dbReference type="Pfam" id="PF15244">
    <property type="entry name" value="HSD3"/>
    <property type="match status" value="1"/>
</dbReference>
<dbReference type="GO" id="GO:0005930">
    <property type="term" value="C:axoneme"/>
    <property type="evidence" value="ECO:0007669"/>
    <property type="project" value="TreeGrafter"/>
</dbReference>
<dbReference type="AlphaFoldDB" id="A0AAW1M5Q8"/>
<feature type="compositionally biased region" description="Basic and acidic residues" evidence="2">
    <location>
        <begin position="595"/>
        <end position="624"/>
    </location>
</feature>
<feature type="compositionally biased region" description="Basic and acidic residues" evidence="2">
    <location>
        <begin position="483"/>
        <end position="497"/>
    </location>
</feature>
<evidence type="ECO:0000256" key="2">
    <source>
        <dbReference type="SAM" id="MobiDB-lite"/>
    </source>
</evidence>
<evidence type="ECO:0000313" key="4">
    <source>
        <dbReference type="Proteomes" id="UP001458880"/>
    </source>
</evidence>
<keyword evidence="1" id="KW-0175">Coiled coil</keyword>
<feature type="compositionally biased region" description="Basic and acidic residues" evidence="2">
    <location>
        <begin position="462"/>
        <end position="474"/>
    </location>
</feature>
<feature type="compositionally biased region" description="Low complexity" evidence="2">
    <location>
        <begin position="59"/>
        <end position="78"/>
    </location>
</feature>
<organism evidence="3 4">
    <name type="scientific">Popillia japonica</name>
    <name type="common">Japanese beetle</name>
    <dbReference type="NCBI Taxonomy" id="7064"/>
    <lineage>
        <taxon>Eukaryota</taxon>
        <taxon>Metazoa</taxon>
        <taxon>Ecdysozoa</taxon>
        <taxon>Arthropoda</taxon>
        <taxon>Hexapoda</taxon>
        <taxon>Insecta</taxon>
        <taxon>Pterygota</taxon>
        <taxon>Neoptera</taxon>
        <taxon>Endopterygota</taxon>
        <taxon>Coleoptera</taxon>
        <taxon>Polyphaga</taxon>
        <taxon>Scarabaeiformia</taxon>
        <taxon>Scarabaeidae</taxon>
        <taxon>Rutelinae</taxon>
        <taxon>Popillia</taxon>
    </lineage>
</organism>
<feature type="compositionally biased region" description="Polar residues" evidence="2">
    <location>
        <begin position="423"/>
        <end position="433"/>
    </location>
</feature>
<dbReference type="PANTHER" id="PTHR14917">
    <property type="entry name" value="SPERMATOGENESIS-ASSOCIATED PROTEIN 7"/>
    <property type="match status" value="1"/>
</dbReference>
<comment type="caution">
    <text evidence="3">The sequence shown here is derived from an EMBL/GenBank/DDBJ whole genome shotgun (WGS) entry which is preliminary data.</text>
</comment>
<feature type="compositionally biased region" description="Polar residues" evidence="2">
    <location>
        <begin position="444"/>
        <end position="459"/>
    </location>
</feature>
<dbReference type="GO" id="GO:0000226">
    <property type="term" value="P:microtubule cytoskeleton organization"/>
    <property type="evidence" value="ECO:0007669"/>
    <property type="project" value="TreeGrafter"/>
</dbReference>
<evidence type="ECO:0000256" key="1">
    <source>
        <dbReference type="SAM" id="Coils"/>
    </source>
</evidence>
<protein>
    <submittedName>
        <fullName evidence="3">Spermatogenesis-associated protein 7, or HSD3</fullName>
    </submittedName>
</protein>
<dbReference type="GO" id="GO:0036064">
    <property type="term" value="C:ciliary basal body"/>
    <property type="evidence" value="ECO:0007669"/>
    <property type="project" value="TreeGrafter"/>
</dbReference>
<proteinExistence type="predicted"/>
<feature type="coiled-coil region" evidence="1">
    <location>
        <begin position="213"/>
        <end position="240"/>
    </location>
</feature>
<feature type="region of interest" description="Disordered" evidence="2">
    <location>
        <begin position="400"/>
        <end position="567"/>
    </location>
</feature>
<dbReference type="Proteomes" id="UP001458880">
    <property type="component" value="Unassembled WGS sequence"/>
</dbReference>
<name>A0AAW1M5Q8_POPJA</name>
<feature type="compositionally biased region" description="Polar residues" evidence="2">
    <location>
        <begin position="557"/>
        <end position="567"/>
    </location>
</feature>
<keyword evidence="4" id="KW-1185">Reference proteome</keyword>
<feature type="region of interest" description="Disordered" evidence="2">
    <location>
        <begin position="584"/>
        <end position="640"/>
    </location>
</feature>
<accession>A0AAW1M5Q8</accession>
<sequence>MGTLPINVITSRVPAIIGGERKANFRRVRASKSVGEEKSNSPRLRQCCRASSPVHTAMSAASKSVSSRSVSPPSRATSPVGMCISSTGKCISTGSPAVMYVPSSPNYVPPIPKYVSPSPKSVPPGSRNGLPAETKISLSNRAMPPTYRPISPTYIPISPTTTETGSLNTKALKNSVAEHEYLQFALRITEDILRNDLYTNTEIKRVFNSHIEANRGRLEEERMQQQIQELALELNLAYDDSSPIHYEIMCFTPESYKCECAEPQPEPELENDCTCGSVQSVPVSFNESKRSSKSSDGSDTDYETNRPEGKRRRHRRRKRSNDYTSRLREFAPVVPSTSMIMHLRSHLLHQSRGSLLEQFPYKNTSRLRDAVKSMKDKKKSTTSILSAKNGPTYQCTSCQCGGKDGPKSPEVATRDEGVPNIVHDSQVSRSTAKNIPGATPVKGRTSSKLSKVVSISQEVITEDTKKPLENKPSSESRNVIPLDSHKSNSHKSSESVKPEVPSSIVNSSQQSTQSTKKKKASPRALAKARAKASSKSSIKPKTEKDGKISASAILTKPSDSNMSTHNPSVDLSCIANKSKEVSIGSFKGKRTSRGQYKDRSKESFDGNRSERRRTIDSNRSDRKLYRQQRKRRSKSSVTSGPMCPIGRCCVGFRGRGEGVEFSVRFRLAKAVWSIPLGVGAPFLVRNVASGVSEMAALVWRTSKRLKISRSPATQTLILASMLVRNVGSGSKMASEIINSMLEAMEHARLNLRRDENVAPYLKPIIRWKPVPIEAFKLFLPLVHSEENTNVGRFNVHYWNKPKESRSLLGKRYYSYPHIKLIQSVWIEKSYE</sequence>
<dbReference type="EMBL" id="JASPKY010000062">
    <property type="protein sequence ID" value="KAK9744075.1"/>
    <property type="molecule type" value="Genomic_DNA"/>
</dbReference>
<feature type="compositionally biased region" description="Basic and acidic residues" evidence="2">
    <location>
        <begin position="404"/>
        <end position="417"/>
    </location>
</feature>
<dbReference type="InterPro" id="IPR029357">
    <property type="entry name" value="SPATA7"/>
</dbReference>
<dbReference type="PANTHER" id="PTHR14917:SF4">
    <property type="entry name" value="SPERMATOGENESIS-ASSOCIATED 7"/>
    <property type="match status" value="1"/>
</dbReference>
<feature type="region of interest" description="Disordered" evidence="2">
    <location>
        <begin position="50"/>
        <end position="78"/>
    </location>
</feature>
<feature type="compositionally biased region" description="Basic residues" evidence="2">
    <location>
        <begin position="309"/>
        <end position="319"/>
    </location>
</feature>
<evidence type="ECO:0000313" key="3">
    <source>
        <dbReference type="EMBL" id="KAK9744075.1"/>
    </source>
</evidence>
<gene>
    <name evidence="3" type="ORF">QE152_g8099</name>
</gene>
<reference evidence="3 4" key="1">
    <citation type="journal article" date="2024" name="BMC Genomics">
        <title>De novo assembly and annotation of Popillia japonica's genome with initial clues to its potential as an invasive pest.</title>
        <authorList>
            <person name="Cucini C."/>
            <person name="Boschi S."/>
            <person name="Funari R."/>
            <person name="Cardaioli E."/>
            <person name="Iannotti N."/>
            <person name="Marturano G."/>
            <person name="Paoli F."/>
            <person name="Bruttini M."/>
            <person name="Carapelli A."/>
            <person name="Frati F."/>
            <person name="Nardi F."/>
        </authorList>
    </citation>
    <scope>NUCLEOTIDE SEQUENCE [LARGE SCALE GENOMIC DNA]</scope>
    <source>
        <strain evidence="3">DMR45628</strain>
    </source>
</reference>
<feature type="compositionally biased region" description="Basic residues" evidence="2">
    <location>
        <begin position="625"/>
        <end position="634"/>
    </location>
</feature>
<feature type="compositionally biased region" description="Basic residues" evidence="2">
    <location>
        <begin position="515"/>
        <end position="532"/>
    </location>
</feature>
<feature type="region of interest" description="Disordered" evidence="2">
    <location>
        <begin position="284"/>
        <end position="324"/>
    </location>
</feature>
<feature type="compositionally biased region" description="Low complexity" evidence="2">
    <location>
        <begin position="498"/>
        <end position="514"/>
    </location>
</feature>